<name>A0AAE0GRQ0_9CHLO</name>
<gene>
    <name evidence="2" type="ORF">CYMTET_9318</name>
</gene>
<organism evidence="2 3">
    <name type="scientific">Cymbomonas tetramitiformis</name>
    <dbReference type="NCBI Taxonomy" id="36881"/>
    <lineage>
        <taxon>Eukaryota</taxon>
        <taxon>Viridiplantae</taxon>
        <taxon>Chlorophyta</taxon>
        <taxon>Pyramimonadophyceae</taxon>
        <taxon>Pyramimonadales</taxon>
        <taxon>Pyramimonadaceae</taxon>
        <taxon>Cymbomonas</taxon>
    </lineage>
</organism>
<comment type="caution">
    <text evidence="2">The sequence shown here is derived from an EMBL/GenBank/DDBJ whole genome shotgun (WGS) entry which is preliminary data.</text>
</comment>
<accession>A0AAE0GRQ0</accession>
<dbReference type="Proteomes" id="UP001190700">
    <property type="component" value="Unassembled WGS sequence"/>
</dbReference>
<dbReference type="EMBL" id="LGRX02003085">
    <property type="protein sequence ID" value="KAK3282972.1"/>
    <property type="molecule type" value="Genomic_DNA"/>
</dbReference>
<proteinExistence type="predicted"/>
<protein>
    <submittedName>
        <fullName evidence="2">Uncharacterized protein</fullName>
    </submittedName>
</protein>
<evidence type="ECO:0000313" key="3">
    <source>
        <dbReference type="Proteomes" id="UP001190700"/>
    </source>
</evidence>
<sequence>MSYHKLRPWRGPPNGGGKNGSKKQGDSLTTARPAAFDIMLDDARPDDGHHVIVAFKVVDEENLKNEHYLNRWAIFLTAPQNDNIPGIFPSGRICHVELIMQVRRNEYNMYSINMMEGHRDPNDGTVKYEWGRVHARAADPAHLHGYQYTTVQMPRAKQVKMHKFLHSQIGAPFNFPGYALNYTTVCKVGQTYGPRINLAKKHRFTCAELVWAALQIGELEDTDNISCRRMSPNALFDFTRSSVFCSSCSNPFAYA</sequence>
<feature type="region of interest" description="Disordered" evidence="1">
    <location>
        <begin position="1"/>
        <end position="28"/>
    </location>
</feature>
<evidence type="ECO:0000313" key="2">
    <source>
        <dbReference type="EMBL" id="KAK3282972.1"/>
    </source>
</evidence>
<keyword evidence="3" id="KW-1185">Reference proteome</keyword>
<dbReference type="AlphaFoldDB" id="A0AAE0GRQ0"/>
<evidence type="ECO:0000256" key="1">
    <source>
        <dbReference type="SAM" id="MobiDB-lite"/>
    </source>
</evidence>
<reference evidence="2 3" key="1">
    <citation type="journal article" date="2015" name="Genome Biol. Evol.">
        <title>Comparative Genomics of a Bacterivorous Green Alga Reveals Evolutionary Causalities and Consequences of Phago-Mixotrophic Mode of Nutrition.</title>
        <authorList>
            <person name="Burns J.A."/>
            <person name="Paasch A."/>
            <person name="Narechania A."/>
            <person name="Kim E."/>
        </authorList>
    </citation>
    <scope>NUCLEOTIDE SEQUENCE [LARGE SCALE GENOMIC DNA]</scope>
    <source>
        <strain evidence="2 3">PLY_AMNH</strain>
    </source>
</reference>